<dbReference type="AlphaFoldDB" id="A0A8E0VK22"/>
<feature type="transmembrane region" description="Helical" evidence="1">
    <location>
        <begin position="249"/>
        <end position="273"/>
    </location>
</feature>
<sequence length="294" mass="32683">MVRSDHYASKSKRKRPKRCALAIYHIGSAILLSGIIVAFVGVCTNRLFHVYVYDHRKPARFLHVHIPVGLFSQDAEVTWLSLGQERLPYSLELSDSQWIGARALAVVGVLSAICAFVMHIVISCLQLHRKWSTVLIERLTNVPFSFLNLLCSLTTSVVALLISLSLAESEIETIHDQGDTALTRLLVSNRLLLDNDVKALQAMGHDISVDLPRAEVELPPEDHLTIDASSPRSTISGGDFALFLSPPQLSFALLIAAEFLVLLAFLAVLIYFVRLCEKAEEARKQMRRAEISQT</sequence>
<evidence type="ECO:0008006" key="4">
    <source>
        <dbReference type="Google" id="ProtNLM"/>
    </source>
</evidence>
<organism evidence="2 3">
    <name type="scientific">Fasciolopsis buskii</name>
    <dbReference type="NCBI Taxonomy" id="27845"/>
    <lineage>
        <taxon>Eukaryota</taxon>
        <taxon>Metazoa</taxon>
        <taxon>Spiralia</taxon>
        <taxon>Lophotrochozoa</taxon>
        <taxon>Platyhelminthes</taxon>
        <taxon>Trematoda</taxon>
        <taxon>Digenea</taxon>
        <taxon>Plagiorchiida</taxon>
        <taxon>Echinostomata</taxon>
        <taxon>Echinostomatoidea</taxon>
        <taxon>Fasciolidae</taxon>
        <taxon>Fasciolopsis</taxon>
    </lineage>
</organism>
<feature type="transmembrane region" description="Helical" evidence="1">
    <location>
        <begin position="146"/>
        <end position="167"/>
    </location>
</feature>
<evidence type="ECO:0000313" key="3">
    <source>
        <dbReference type="Proteomes" id="UP000728185"/>
    </source>
</evidence>
<keyword evidence="1" id="KW-0472">Membrane</keyword>
<feature type="transmembrane region" description="Helical" evidence="1">
    <location>
        <begin position="99"/>
        <end position="125"/>
    </location>
</feature>
<keyword evidence="3" id="KW-1185">Reference proteome</keyword>
<name>A0A8E0VK22_9TREM</name>
<dbReference type="OrthoDB" id="6256092at2759"/>
<gene>
    <name evidence="2" type="ORF">FBUS_00083</name>
</gene>
<feature type="transmembrane region" description="Helical" evidence="1">
    <location>
        <begin position="21"/>
        <end position="42"/>
    </location>
</feature>
<protein>
    <recommendedName>
        <fullName evidence="4">Transmembrane protein</fullName>
    </recommendedName>
</protein>
<keyword evidence="1" id="KW-0812">Transmembrane</keyword>
<reference evidence="2" key="1">
    <citation type="submission" date="2019-05" db="EMBL/GenBank/DDBJ databases">
        <title>Annotation for the trematode Fasciolopsis buski.</title>
        <authorList>
            <person name="Choi Y.-J."/>
        </authorList>
    </citation>
    <scope>NUCLEOTIDE SEQUENCE</scope>
    <source>
        <strain evidence="2">HT</strain>
        <tissue evidence="2">Whole worm</tissue>
    </source>
</reference>
<accession>A0A8E0VK22</accession>
<dbReference type="EMBL" id="LUCM01005385">
    <property type="protein sequence ID" value="KAA0192885.1"/>
    <property type="molecule type" value="Genomic_DNA"/>
</dbReference>
<proteinExistence type="predicted"/>
<keyword evidence="1" id="KW-1133">Transmembrane helix</keyword>
<evidence type="ECO:0000256" key="1">
    <source>
        <dbReference type="SAM" id="Phobius"/>
    </source>
</evidence>
<dbReference type="Proteomes" id="UP000728185">
    <property type="component" value="Unassembled WGS sequence"/>
</dbReference>
<comment type="caution">
    <text evidence="2">The sequence shown here is derived from an EMBL/GenBank/DDBJ whole genome shotgun (WGS) entry which is preliminary data.</text>
</comment>
<evidence type="ECO:0000313" key="2">
    <source>
        <dbReference type="EMBL" id="KAA0192885.1"/>
    </source>
</evidence>